<dbReference type="Pfam" id="PF24951">
    <property type="entry name" value="LisH_PAC1"/>
    <property type="match status" value="1"/>
</dbReference>
<feature type="repeat" description="WD" evidence="12">
    <location>
        <begin position="233"/>
        <end position="274"/>
    </location>
</feature>
<dbReference type="InterPro" id="IPR036322">
    <property type="entry name" value="WD40_repeat_dom_sf"/>
</dbReference>
<dbReference type="InterPro" id="IPR019775">
    <property type="entry name" value="WD40_repeat_CS"/>
</dbReference>
<gene>
    <name evidence="11" type="primary">PAC1</name>
    <name evidence="11" type="synonym">LIS1</name>
    <name evidence="14" type="ORF">SCHPADRAFT_818622</name>
</gene>
<keyword evidence="5 11" id="KW-0493">Microtubule</keyword>
<dbReference type="PRINTS" id="PR00320">
    <property type="entry name" value="GPROTEINBRPT"/>
</dbReference>
<evidence type="ECO:0000256" key="7">
    <source>
        <dbReference type="ARBA" id="ARBA00022776"/>
    </source>
</evidence>
<dbReference type="InterPro" id="IPR020472">
    <property type="entry name" value="WD40_PAC1"/>
</dbReference>
<keyword evidence="1 11" id="KW-0813">Transport</keyword>
<dbReference type="GO" id="GO:0051012">
    <property type="term" value="P:microtubule sliding"/>
    <property type="evidence" value="ECO:0007669"/>
    <property type="project" value="UniProtKB-UniRule"/>
</dbReference>
<dbReference type="InterPro" id="IPR006594">
    <property type="entry name" value="LisH"/>
</dbReference>
<dbReference type="InterPro" id="IPR015943">
    <property type="entry name" value="WD40/YVTN_repeat-like_dom_sf"/>
</dbReference>
<keyword evidence="6" id="KW-0677">Repeat</keyword>
<evidence type="ECO:0000313" key="14">
    <source>
        <dbReference type="EMBL" id="KLO19174.1"/>
    </source>
</evidence>
<dbReference type="PIRSF" id="PIRSF037647">
    <property type="entry name" value="Dynein_regulator_Lis1"/>
    <property type="match status" value="1"/>
</dbReference>
<evidence type="ECO:0000256" key="12">
    <source>
        <dbReference type="PROSITE-ProRule" id="PRU00221"/>
    </source>
</evidence>
<organism evidence="14 15">
    <name type="scientific">Schizopora paradoxa</name>
    <dbReference type="NCBI Taxonomy" id="27342"/>
    <lineage>
        <taxon>Eukaryota</taxon>
        <taxon>Fungi</taxon>
        <taxon>Dikarya</taxon>
        <taxon>Basidiomycota</taxon>
        <taxon>Agaricomycotina</taxon>
        <taxon>Agaricomycetes</taxon>
        <taxon>Hymenochaetales</taxon>
        <taxon>Schizoporaceae</taxon>
        <taxon>Schizopora</taxon>
    </lineage>
</organism>
<dbReference type="SMART" id="SM00320">
    <property type="entry name" value="WD40"/>
    <property type="match status" value="7"/>
</dbReference>
<sequence length="434" mass="48280">MSSAFSLSDRQKDELHKSILEYLSSQNFQEAFDALRAEANVDYTPDPKSKYSQLLEKKWTSVIRLQKKIHDLETRNAALTEELSLAPSKRSASQAEWIPRAPAGRVLTGHRGEIYRVAFHPSYSLLASASLDGIKIWDWETGELERTLKGHTRPVSDIDFDSKGNLLVSCSADTFIKVWDTQNDWKNTKTFPGHDHSVSSVRFLPGDDLIISASRDKSIRVWNIAMGHQVRLLSGHDDWVRCVIPSDDGRILASCSNDHTARIWDYQSGETKCELRGHENVVETVAFAPVNAYPAIRELGGITSERSKQPGMYVATGSRDKVIKLWDALSGQLIRNLPGHDNWVRALVFHPTGKYLLSCADDKSIRVWELSTGRCVKTVEAHSHFVTTMAWGRATVGGGTQPNGTAPGATTEEGKRVNVLATGSVDQTIKVWTP</sequence>
<comment type="subunit">
    <text evidence="11">Self-associates. Interacts with NDL1 and dynein.</text>
</comment>
<evidence type="ECO:0000256" key="10">
    <source>
        <dbReference type="ARBA" id="ARBA00023306"/>
    </source>
</evidence>
<dbReference type="EMBL" id="KQ085888">
    <property type="protein sequence ID" value="KLO19174.1"/>
    <property type="molecule type" value="Genomic_DNA"/>
</dbReference>
<dbReference type="PANTHER" id="PTHR19879:SF9">
    <property type="entry name" value="TRANSCRIPTION INITIATION FACTOR TFIID SUBUNIT 5"/>
    <property type="match status" value="1"/>
</dbReference>
<feature type="domain" description="PAC1-like LisH-like dimerisation" evidence="13">
    <location>
        <begin position="9"/>
        <end position="43"/>
    </location>
</feature>
<dbReference type="FunFam" id="1.20.960.30:FF:000002">
    <property type="entry name" value="Platelet-activating factor acetylhydrolase ib"/>
    <property type="match status" value="1"/>
</dbReference>
<dbReference type="InParanoid" id="A0A0H2S5E0"/>
<dbReference type="SUPFAM" id="SSF109925">
    <property type="entry name" value="Lissencephaly-1 protein (Lis-1, PAF-AH alpha) N-terminal domain"/>
    <property type="match status" value="1"/>
</dbReference>
<proteinExistence type="inferred from homology"/>
<dbReference type="AlphaFoldDB" id="A0A0H2S5E0"/>
<comment type="function">
    <text evidence="11">Positively regulates the activity of the minus-end directed microtubule motor protein dynein. May enhance dynein-mediated microtubule sliding by targeting dynein to the microtubule plus end. Required for nuclear migration during vegetative growth as well as development. Required for retrograde early endosome (EE) transport from the hyphal tip. Required for localization of dynein to the mitotic spindle poles. Recruits additional proteins to the dynein complex at SPBs.</text>
</comment>
<evidence type="ECO:0000256" key="11">
    <source>
        <dbReference type="HAMAP-Rule" id="MF_03141"/>
    </source>
</evidence>
<comment type="similarity">
    <text evidence="11">Belongs to the WD repeat LIS1/nudF family.</text>
</comment>
<dbReference type="HAMAP" id="MF_03141">
    <property type="entry name" value="lis1"/>
    <property type="match status" value="1"/>
</dbReference>
<dbReference type="InterPro" id="IPR037190">
    <property type="entry name" value="LIS1_N"/>
</dbReference>
<keyword evidence="2 11" id="KW-0963">Cytoplasm</keyword>
<dbReference type="GO" id="GO:0023052">
    <property type="term" value="P:signaling"/>
    <property type="evidence" value="ECO:0007669"/>
    <property type="project" value="UniProtKB-ARBA"/>
</dbReference>
<feature type="repeat" description="WD" evidence="12">
    <location>
        <begin position="107"/>
        <end position="147"/>
    </location>
</feature>
<evidence type="ECO:0000256" key="6">
    <source>
        <dbReference type="ARBA" id="ARBA00022737"/>
    </source>
</evidence>
<comment type="subcellular location">
    <subcellularLocation>
        <location evidence="11">Cytoplasm</location>
        <location evidence="11">Cytoskeleton</location>
    </subcellularLocation>
    <subcellularLocation>
        <location evidence="11">Cytoplasm</location>
        <location evidence="11">Cytoskeleton</location>
        <location evidence="11">Spindle pole</location>
    </subcellularLocation>
    <text evidence="11">Localizes to the plus ends of microtubules at the hyphal tip and the mitotic spindle poles.</text>
</comment>
<name>A0A0H2S5E0_9AGAM</name>
<dbReference type="InterPro" id="IPR017252">
    <property type="entry name" value="Dynein_regulator_LIS1"/>
</dbReference>
<dbReference type="Gene3D" id="1.20.960.30">
    <property type="match status" value="1"/>
</dbReference>
<evidence type="ECO:0000256" key="9">
    <source>
        <dbReference type="ARBA" id="ARBA00023212"/>
    </source>
</evidence>
<dbReference type="GO" id="GO:0005737">
    <property type="term" value="C:cytoplasm"/>
    <property type="evidence" value="ECO:0007669"/>
    <property type="project" value="UniProtKB-UniRule"/>
</dbReference>
<dbReference type="InterPro" id="IPR056795">
    <property type="entry name" value="PAC1-like_LisH-like_dom"/>
</dbReference>
<dbReference type="GO" id="GO:0000132">
    <property type="term" value="P:establishment of mitotic spindle orientation"/>
    <property type="evidence" value="ECO:0007669"/>
    <property type="project" value="UniProtKB-UniRule"/>
</dbReference>
<evidence type="ECO:0000256" key="1">
    <source>
        <dbReference type="ARBA" id="ARBA00022448"/>
    </source>
</evidence>
<dbReference type="InterPro" id="IPR001680">
    <property type="entry name" value="WD40_rpt"/>
</dbReference>
<dbReference type="Proteomes" id="UP000053477">
    <property type="component" value="Unassembled WGS sequence"/>
</dbReference>
<keyword evidence="9 11" id="KW-0206">Cytoskeleton</keyword>
<dbReference type="GO" id="GO:0000922">
    <property type="term" value="C:spindle pole"/>
    <property type="evidence" value="ECO:0007669"/>
    <property type="project" value="UniProtKB-SubCell"/>
</dbReference>
<keyword evidence="8 11" id="KW-0175">Coiled coil</keyword>
<feature type="repeat" description="WD" evidence="12">
    <location>
        <begin position="148"/>
        <end position="183"/>
    </location>
</feature>
<evidence type="ECO:0000256" key="4">
    <source>
        <dbReference type="ARBA" id="ARBA00022618"/>
    </source>
</evidence>
<keyword evidence="7 11" id="KW-0498">Mitosis</keyword>
<dbReference type="Pfam" id="PF00400">
    <property type="entry name" value="WD40"/>
    <property type="match status" value="7"/>
</dbReference>
<feature type="repeat" description="WD" evidence="12">
    <location>
        <begin position="311"/>
        <end position="336"/>
    </location>
</feature>
<dbReference type="GO" id="GO:0005874">
    <property type="term" value="C:microtubule"/>
    <property type="evidence" value="ECO:0007669"/>
    <property type="project" value="UniProtKB-KW"/>
</dbReference>
<feature type="repeat" description="WD" evidence="12">
    <location>
        <begin position="418"/>
        <end position="434"/>
    </location>
</feature>
<keyword evidence="4 11" id="KW-0132">Cell division</keyword>
<accession>A0A0H2S5E0</accession>
<dbReference type="GO" id="GO:0070840">
    <property type="term" value="F:dynein complex binding"/>
    <property type="evidence" value="ECO:0007669"/>
    <property type="project" value="UniProtKB-UniRule"/>
</dbReference>
<protein>
    <recommendedName>
        <fullName evidence="11">Nuclear distribution protein PAC1</fullName>
    </recommendedName>
    <alternativeName>
        <fullName evidence="11">Lissencephaly-1 homolog</fullName>
        <shortName evidence="11">LIS-1</shortName>
    </alternativeName>
    <alternativeName>
        <fullName evidence="11">nudF homolog</fullName>
    </alternativeName>
</protein>
<dbReference type="GO" id="GO:0007154">
    <property type="term" value="P:cell communication"/>
    <property type="evidence" value="ECO:0007669"/>
    <property type="project" value="UniProtKB-ARBA"/>
</dbReference>
<dbReference type="STRING" id="27342.A0A0H2S5E0"/>
<dbReference type="OrthoDB" id="10264588at2759"/>
<dbReference type="Gene3D" id="2.130.10.10">
    <property type="entry name" value="YVTN repeat-like/Quinoprotein amine dehydrogenase"/>
    <property type="match status" value="1"/>
</dbReference>
<dbReference type="CDD" id="cd00200">
    <property type="entry name" value="WD40"/>
    <property type="match status" value="1"/>
</dbReference>
<evidence type="ECO:0000256" key="3">
    <source>
        <dbReference type="ARBA" id="ARBA00022574"/>
    </source>
</evidence>
<dbReference type="PROSITE" id="PS00678">
    <property type="entry name" value="WD_REPEATS_1"/>
    <property type="match status" value="3"/>
</dbReference>
<dbReference type="FunFam" id="2.130.10.10:FF:000342">
    <property type="entry name" value="Nuclear distribution protein PAC1"/>
    <property type="match status" value="1"/>
</dbReference>
<comment type="domain">
    <text evidence="11">Dimerization mediated by the LisH domain may be required to activate dynein.</text>
</comment>
<keyword evidence="10 11" id="KW-0131">Cell cycle</keyword>
<dbReference type="PROSITE" id="PS50082">
    <property type="entry name" value="WD_REPEATS_2"/>
    <property type="match status" value="7"/>
</dbReference>
<evidence type="ECO:0000256" key="5">
    <source>
        <dbReference type="ARBA" id="ARBA00022701"/>
    </source>
</evidence>
<keyword evidence="3 12" id="KW-0853">WD repeat</keyword>
<reference evidence="14 15" key="1">
    <citation type="submission" date="2015-04" db="EMBL/GenBank/DDBJ databases">
        <title>Complete genome sequence of Schizopora paradoxa KUC8140, a cosmopolitan wood degrader in East Asia.</title>
        <authorList>
            <consortium name="DOE Joint Genome Institute"/>
            <person name="Min B."/>
            <person name="Park H."/>
            <person name="Jang Y."/>
            <person name="Kim J.-J."/>
            <person name="Kim K.H."/>
            <person name="Pangilinan J."/>
            <person name="Lipzen A."/>
            <person name="Riley R."/>
            <person name="Grigoriev I.V."/>
            <person name="Spatafora J.W."/>
            <person name="Choi I.-G."/>
        </authorList>
    </citation>
    <scope>NUCLEOTIDE SEQUENCE [LARGE SCALE GENOMIC DNA]</scope>
    <source>
        <strain evidence="14 15">KUC8140</strain>
    </source>
</reference>
<evidence type="ECO:0000259" key="13">
    <source>
        <dbReference type="Pfam" id="PF24951"/>
    </source>
</evidence>
<dbReference type="PANTHER" id="PTHR19879">
    <property type="entry name" value="TRANSCRIPTION INITIATION FACTOR TFIID"/>
    <property type="match status" value="1"/>
</dbReference>
<dbReference type="SUPFAM" id="SSF50978">
    <property type="entry name" value="WD40 repeat-like"/>
    <property type="match status" value="1"/>
</dbReference>
<keyword evidence="15" id="KW-1185">Reference proteome</keyword>
<evidence type="ECO:0000313" key="15">
    <source>
        <dbReference type="Proteomes" id="UP000053477"/>
    </source>
</evidence>
<feature type="repeat" description="WD" evidence="12">
    <location>
        <begin position="191"/>
        <end position="232"/>
    </location>
</feature>
<dbReference type="GO" id="GO:0051301">
    <property type="term" value="P:cell division"/>
    <property type="evidence" value="ECO:0007669"/>
    <property type="project" value="UniProtKB-KW"/>
</dbReference>
<dbReference type="PROSITE" id="PS50896">
    <property type="entry name" value="LISH"/>
    <property type="match status" value="1"/>
</dbReference>
<feature type="repeat" description="WD" evidence="12">
    <location>
        <begin position="337"/>
        <end position="378"/>
    </location>
</feature>
<evidence type="ECO:0000256" key="8">
    <source>
        <dbReference type="ARBA" id="ARBA00023054"/>
    </source>
</evidence>
<dbReference type="SMART" id="SM00667">
    <property type="entry name" value="LisH"/>
    <property type="match status" value="1"/>
</dbReference>
<evidence type="ECO:0000256" key="2">
    <source>
        <dbReference type="ARBA" id="ARBA00022490"/>
    </source>
</evidence>
<dbReference type="PROSITE" id="PS50294">
    <property type="entry name" value="WD_REPEATS_REGION"/>
    <property type="match status" value="4"/>
</dbReference>
<dbReference type="GO" id="GO:0005875">
    <property type="term" value="C:microtubule associated complex"/>
    <property type="evidence" value="ECO:0007669"/>
    <property type="project" value="UniProtKB-UniRule"/>
</dbReference>